<gene>
    <name evidence="3" type="ORF">FHX50_000888</name>
</gene>
<dbReference type="GO" id="GO:0005737">
    <property type="term" value="C:cytoplasm"/>
    <property type="evidence" value="ECO:0007669"/>
    <property type="project" value="TreeGrafter"/>
</dbReference>
<organism evidence="3 4">
    <name type="scientific">Helcobacillus massiliensis</name>
    <dbReference type="NCBI Taxonomy" id="521392"/>
    <lineage>
        <taxon>Bacteria</taxon>
        <taxon>Bacillati</taxon>
        <taxon>Actinomycetota</taxon>
        <taxon>Actinomycetes</taxon>
        <taxon>Micrococcales</taxon>
        <taxon>Dermabacteraceae</taxon>
        <taxon>Helcobacillus</taxon>
    </lineage>
</organism>
<dbReference type="Gene3D" id="3.40.630.30">
    <property type="match status" value="1"/>
</dbReference>
<dbReference type="GO" id="GO:1990189">
    <property type="term" value="F:protein N-terminal-serine acetyltransferase activity"/>
    <property type="evidence" value="ECO:0007669"/>
    <property type="project" value="TreeGrafter"/>
</dbReference>
<dbReference type="InterPro" id="IPR000182">
    <property type="entry name" value="GNAT_dom"/>
</dbReference>
<dbReference type="SUPFAM" id="SSF55729">
    <property type="entry name" value="Acyl-CoA N-acyltransferases (Nat)"/>
    <property type="match status" value="1"/>
</dbReference>
<dbReference type="AlphaFoldDB" id="A0A839QV34"/>
<feature type="compositionally biased region" description="Basic and acidic residues" evidence="1">
    <location>
        <begin position="17"/>
        <end position="26"/>
    </location>
</feature>
<dbReference type="Proteomes" id="UP000568050">
    <property type="component" value="Unassembled WGS sequence"/>
</dbReference>
<dbReference type="InterPro" id="IPR051908">
    <property type="entry name" value="Ribosomal_N-acetyltransferase"/>
</dbReference>
<dbReference type="PROSITE" id="PS51186">
    <property type="entry name" value="GNAT"/>
    <property type="match status" value="1"/>
</dbReference>
<evidence type="ECO:0000256" key="1">
    <source>
        <dbReference type="SAM" id="MobiDB-lite"/>
    </source>
</evidence>
<feature type="domain" description="N-acetyltransferase" evidence="2">
    <location>
        <begin position="24"/>
        <end position="191"/>
    </location>
</feature>
<name>A0A839QV34_9MICO</name>
<proteinExistence type="predicted"/>
<dbReference type="EMBL" id="JACHWP010000001">
    <property type="protein sequence ID" value="MBB3022640.1"/>
    <property type="molecule type" value="Genomic_DNA"/>
</dbReference>
<reference evidence="3 4" key="1">
    <citation type="submission" date="2020-08" db="EMBL/GenBank/DDBJ databases">
        <title>Sequencing the genomes of 1000 actinobacteria strains.</title>
        <authorList>
            <person name="Klenk H.-P."/>
        </authorList>
    </citation>
    <scope>NUCLEOTIDE SEQUENCE [LARGE SCALE GENOMIC DNA]</scope>
    <source>
        <strain evidence="3 4">DSM 23040</strain>
    </source>
</reference>
<evidence type="ECO:0000259" key="2">
    <source>
        <dbReference type="PROSITE" id="PS51186"/>
    </source>
</evidence>
<accession>A0A839QV34</accession>
<evidence type="ECO:0000313" key="3">
    <source>
        <dbReference type="EMBL" id="MBB3022640.1"/>
    </source>
</evidence>
<keyword evidence="4" id="KW-1185">Reference proteome</keyword>
<comment type="caution">
    <text evidence="3">The sequence shown here is derived from an EMBL/GenBank/DDBJ whole genome shotgun (WGS) entry which is preliminary data.</text>
</comment>
<protein>
    <submittedName>
        <fullName evidence="3">Ribosomal-protein-alanine N-acetyltransferase</fullName>
        <ecNumber evidence="3">2.3.1.267</ecNumber>
    </submittedName>
</protein>
<feature type="region of interest" description="Disordered" evidence="1">
    <location>
        <begin position="1"/>
        <end position="26"/>
    </location>
</feature>
<sequence>MREPGGPAAQSPADAGAPRHEPRVELRPLRRRDRRAFIRLRDQNWEWLRPWEAVDPSADAPASSAAVFRSLRRSDRLGSTATLAVEVEGRLTGLVMIGPMMWGAVSTAPIGYWIEESAAGCGVMTRALRLALDYCFEDLALHRVTAQIQPSNTASLRVAHKVGLRREGLLTGSMHVNGAWRDHLLLAVTAEEHRPLNP</sequence>
<keyword evidence="3" id="KW-0808">Transferase</keyword>
<dbReference type="EC" id="2.3.1.267" evidence="3"/>
<keyword evidence="3" id="KW-0012">Acyltransferase</keyword>
<dbReference type="Pfam" id="PF13302">
    <property type="entry name" value="Acetyltransf_3"/>
    <property type="match status" value="1"/>
</dbReference>
<dbReference type="RefSeq" id="WP_183374852.1">
    <property type="nucleotide sequence ID" value="NZ_CBCSFZ010000019.1"/>
</dbReference>
<dbReference type="InterPro" id="IPR016181">
    <property type="entry name" value="Acyl_CoA_acyltransferase"/>
</dbReference>
<dbReference type="PANTHER" id="PTHR43441:SF11">
    <property type="entry name" value="RIBOSOMAL-PROTEIN-SERINE ACETYLTRANSFERASE"/>
    <property type="match status" value="1"/>
</dbReference>
<dbReference type="GO" id="GO:0008999">
    <property type="term" value="F:protein-N-terminal-alanine acetyltransferase activity"/>
    <property type="evidence" value="ECO:0007669"/>
    <property type="project" value="UniProtKB-EC"/>
</dbReference>
<dbReference type="PANTHER" id="PTHR43441">
    <property type="entry name" value="RIBOSOMAL-PROTEIN-SERINE ACETYLTRANSFERASE"/>
    <property type="match status" value="1"/>
</dbReference>
<evidence type="ECO:0000313" key="4">
    <source>
        <dbReference type="Proteomes" id="UP000568050"/>
    </source>
</evidence>